<dbReference type="EMBL" id="ML769593">
    <property type="protein sequence ID" value="KAE9392521.1"/>
    <property type="molecule type" value="Genomic_DNA"/>
</dbReference>
<accession>A0A6A4H366</accession>
<reference evidence="1" key="1">
    <citation type="journal article" date="2019" name="Environ. Microbiol.">
        <title>Fungal ecological strategies reflected in gene transcription - a case study of two litter decomposers.</title>
        <authorList>
            <person name="Barbi F."/>
            <person name="Kohler A."/>
            <person name="Barry K."/>
            <person name="Baskaran P."/>
            <person name="Daum C."/>
            <person name="Fauchery L."/>
            <person name="Ihrmark K."/>
            <person name="Kuo A."/>
            <person name="LaButti K."/>
            <person name="Lipzen A."/>
            <person name="Morin E."/>
            <person name="Grigoriev I.V."/>
            <person name="Henrissat B."/>
            <person name="Lindahl B."/>
            <person name="Martin F."/>
        </authorList>
    </citation>
    <scope>NUCLEOTIDE SEQUENCE</scope>
    <source>
        <strain evidence="1">JB14</strain>
    </source>
</reference>
<organism evidence="1 2">
    <name type="scientific">Gymnopus androsaceus JB14</name>
    <dbReference type="NCBI Taxonomy" id="1447944"/>
    <lineage>
        <taxon>Eukaryota</taxon>
        <taxon>Fungi</taxon>
        <taxon>Dikarya</taxon>
        <taxon>Basidiomycota</taxon>
        <taxon>Agaricomycotina</taxon>
        <taxon>Agaricomycetes</taxon>
        <taxon>Agaricomycetidae</taxon>
        <taxon>Agaricales</taxon>
        <taxon>Marasmiineae</taxon>
        <taxon>Omphalotaceae</taxon>
        <taxon>Gymnopus</taxon>
    </lineage>
</organism>
<sequence length="327" mass="37539">MGLQVFVKDLRYGLKKGISEKTAQKWMKHMGYCWKKTPKGQYINGHEQYDVVYYRQTEFLPAMSALEHCTCSWILTHLDQLGPLPQNRIIVVWFHNESMFYANNRRNLIWCDPNLKATPQPKGEGPPLMAADFVPQDYGWLCSHDGKRSAQVLFKAGKGRKGYFTNKNILAHAKIAMDILETNYPDEEHIFVFDNATTHRKQADNALSACCMPKSSSSLDWPNFGCSVDSVNADGHPFLETKQVRKQDWIPMRDTVIPGTDTVQHLYFPHNHPSLPGQFKGMAVLLEEQWFFINAYCCSLTGPQAAWAAKKYKWHHQLPDSILDKLE</sequence>
<dbReference type="OrthoDB" id="10039611at2759"/>
<evidence type="ECO:0000313" key="1">
    <source>
        <dbReference type="EMBL" id="KAE9392521.1"/>
    </source>
</evidence>
<gene>
    <name evidence="1" type="ORF">BT96DRAFT_959305</name>
</gene>
<protein>
    <submittedName>
        <fullName evidence="1">Uncharacterized protein</fullName>
    </submittedName>
</protein>
<dbReference type="PANTHER" id="PTHR35871">
    <property type="entry name" value="EXPRESSED PROTEIN"/>
    <property type="match status" value="1"/>
</dbReference>
<proteinExistence type="predicted"/>
<dbReference type="Proteomes" id="UP000799118">
    <property type="component" value="Unassembled WGS sequence"/>
</dbReference>
<dbReference type="PANTHER" id="PTHR35871:SF1">
    <property type="entry name" value="CXC1-LIKE CYSTEINE CLUSTER ASSOCIATED WITH KDZ TRANSPOSASES DOMAIN-CONTAINING PROTEIN"/>
    <property type="match status" value="1"/>
</dbReference>
<evidence type="ECO:0000313" key="2">
    <source>
        <dbReference type="Proteomes" id="UP000799118"/>
    </source>
</evidence>
<keyword evidence="2" id="KW-1185">Reference proteome</keyword>
<name>A0A6A4H366_9AGAR</name>
<dbReference type="AlphaFoldDB" id="A0A6A4H366"/>